<sequence>MARTAIPIDQQSAARFHIDQEADPEKSGLPLLVPRSAATMNPHRARTPMQRRPGWPIDLPLGAWMTAQLFDTIVLLGGPRRLRRNADLTLSLGLVGAGIAALGRLAGERMPQDDSTRRPNRLVSAARVAVVGLYGASLIARQRHQRRLGVALSSAGFGLLVFGSWLGGALGMRTAERLEGSGA</sequence>
<name>A0A0K1E618_CHOCO</name>
<keyword evidence="1" id="KW-0812">Transmembrane</keyword>
<dbReference type="Proteomes" id="UP000067626">
    <property type="component" value="Chromosome"/>
</dbReference>
<keyword evidence="1" id="KW-0472">Membrane</keyword>
<feature type="domain" description="DUF2231" evidence="2">
    <location>
        <begin position="58"/>
        <end position="173"/>
    </location>
</feature>
<protein>
    <recommendedName>
        <fullName evidence="2">DUF2231 domain-containing protein</fullName>
    </recommendedName>
</protein>
<organism evidence="3 4">
    <name type="scientific">Chondromyces crocatus</name>
    <dbReference type="NCBI Taxonomy" id="52"/>
    <lineage>
        <taxon>Bacteria</taxon>
        <taxon>Pseudomonadati</taxon>
        <taxon>Myxococcota</taxon>
        <taxon>Polyangia</taxon>
        <taxon>Polyangiales</taxon>
        <taxon>Polyangiaceae</taxon>
        <taxon>Chondromyces</taxon>
    </lineage>
</organism>
<proteinExistence type="predicted"/>
<reference evidence="3 4" key="1">
    <citation type="submission" date="2015-07" db="EMBL/GenBank/DDBJ databases">
        <title>Genome analysis of myxobacterium Chondromyces crocatus Cm c5 reveals a high potential for natural compound synthesis and the genetic basis for the loss of fruiting body formation.</title>
        <authorList>
            <person name="Zaburannyi N."/>
            <person name="Bunk B."/>
            <person name="Maier J."/>
            <person name="Overmann J."/>
            <person name="Mueller R."/>
        </authorList>
    </citation>
    <scope>NUCLEOTIDE SEQUENCE [LARGE SCALE GENOMIC DNA]</scope>
    <source>
        <strain evidence="3 4">Cm c5</strain>
    </source>
</reference>
<evidence type="ECO:0000313" key="3">
    <source>
        <dbReference type="EMBL" id="AKT36326.1"/>
    </source>
</evidence>
<feature type="transmembrane region" description="Helical" evidence="1">
    <location>
        <begin position="148"/>
        <end position="168"/>
    </location>
</feature>
<dbReference type="AlphaFoldDB" id="A0A0K1E618"/>
<dbReference type="KEGG" id="ccro:CMC5_004400"/>
<feature type="transmembrane region" description="Helical" evidence="1">
    <location>
        <begin position="88"/>
        <end position="107"/>
    </location>
</feature>
<dbReference type="Pfam" id="PF09990">
    <property type="entry name" value="DUF2231"/>
    <property type="match status" value="1"/>
</dbReference>
<evidence type="ECO:0000256" key="1">
    <source>
        <dbReference type="SAM" id="Phobius"/>
    </source>
</evidence>
<keyword evidence="1" id="KW-1133">Transmembrane helix</keyword>
<keyword evidence="4" id="KW-1185">Reference proteome</keyword>
<dbReference type="EMBL" id="CP012159">
    <property type="protein sequence ID" value="AKT36326.1"/>
    <property type="molecule type" value="Genomic_DNA"/>
</dbReference>
<dbReference type="InterPro" id="IPR019251">
    <property type="entry name" value="DUF2231_TM"/>
</dbReference>
<dbReference type="OrthoDB" id="2873672at2"/>
<feature type="transmembrane region" description="Helical" evidence="1">
    <location>
        <begin position="122"/>
        <end position="141"/>
    </location>
</feature>
<gene>
    <name evidence="3" type="ORF">CMC5_004400</name>
</gene>
<dbReference type="RefSeq" id="WP_050428857.1">
    <property type="nucleotide sequence ID" value="NZ_CP012159.1"/>
</dbReference>
<evidence type="ECO:0000259" key="2">
    <source>
        <dbReference type="Pfam" id="PF09990"/>
    </source>
</evidence>
<accession>A0A0K1E618</accession>
<evidence type="ECO:0000313" key="4">
    <source>
        <dbReference type="Proteomes" id="UP000067626"/>
    </source>
</evidence>